<dbReference type="KEGG" id="teq:TEQUI_0582"/>
<feature type="region of interest" description="Disordered" evidence="1">
    <location>
        <begin position="57"/>
        <end position="81"/>
    </location>
</feature>
<dbReference type="InterPro" id="IPR007337">
    <property type="entry name" value="RelB/DinJ"/>
</dbReference>
<reference evidence="2 3" key="1">
    <citation type="journal article" date="2011" name="J. Bacteriol.">
        <title>Genome sequence of Taylorella equigenitalis MCE9, the causative agent of contagious equine metritis.</title>
        <authorList>
            <person name="Hebert L."/>
            <person name="Moumen B."/>
            <person name="Duquesne F."/>
            <person name="Breuil M.F."/>
            <person name="Laugier C."/>
            <person name="Batto J.M."/>
            <person name="Renault P."/>
            <person name="Petry S."/>
        </authorList>
    </citation>
    <scope>NUCLEOTIDE SEQUENCE [LARGE SCALE GENOMIC DNA]</scope>
    <source>
        <strain evidence="2 3">MCE9</strain>
    </source>
</reference>
<name>A0A654KGG0_TAYEM</name>
<proteinExistence type="predicted"/>
<gene>
    <name evidence="2" type="ordered locus">TEQUI_0582</name>
</gene>
<evidence type="ECO:0000313" key="2">
    <source>
        <dbReference type="EMBL" id="ADU91524.1"/>
    </source>
</evidence>
<evidence type="ECO:0000256" key="1">
    <source>
        <dbReference type="SAM" id="MobiDB-lite"/>
    </source>
</evidence>
<dbReference type="Pfam" id="PF04221">
    <property type="entry name" value="RelB"/>
    <property type="match status" value="1"/>
</dbReference>
<organism evidence="2 3">
    <name type="scientific">Taylorella equigenitalis (strain MCE9)</name>
    <dbReference type="NCBI Taxonomy" id="937774"/>
    <lineage>
        <taxon>Bacteria</taxon>
        <taxon>Pseudomonadati</taxon>
        <taxon>Pseudomonadota</taxon>
        <taxon>Betaproteobacteria</taxon>
        <taxon>Burkholderiales</taxon>
        <taxon>Alcaligenaceae</taxon>
        <taxon>Taylorella</taxon>
    </lineage>
</organism>
<dbReference type="EMBL" id="CP002456">
    <property type="protein sequence ID" value="ADU91524.1"/>
    <property type="molecule type" value="Genomic_DNA"/>
</dbReference>
<dbReference type="AlphaFoldDB" id="A0A654KGG0"/>
<sequence>MSFDSEAREALAQVLKEYGLTVAQAFKLFANRVVRRALLELSTLEWREVIFSLCSNAPSSSPPEPQSNPNPKSHLSDDSTD</sequence>
<protein>
    <submittedName>
        <fullName evidence="2">Uncharacterized protein</fullName>
    </submittedName>
</protein>
<dbReference type="Proteomes" id="UP000007472">
    <property type="component" value="Chromosome"/>
</dbReference>
<evidence type="ECO:0000313" key="3">
    <source>
        <dbReference type="Proteomes" id="UP000007472"/>
    </source>
</evidence>
<accession>A0A654KGG0</accession>